<dbReference type="AlphaFoldDB" id="A0A8H3FN42"/>
<proteinExistence type="predicted"/>
<dbReference type="Proteomes" id="UP000664534">
    <property type="component" value="Unassembled WGS sequence"/>
</dbReference>
<name>A0A8H3FN42_9LECA</name>
<evidence type="ECO:0000313" key="1">
    <source>
        <dbReference type="EMBL" id="CAF9927559.1"/>
    </source>
</evidence>
<sequence>MCQGDLQVSGSCGHTQKFHPLAYCASYSPTQNRCNGSISILHTTTTDSPSLCARCASRVAANIVRERDLVAAELQTSIEEIKHGLWAERHRSFNYVALVFERARLRSASERFWEEMEGELVELREMHGGYLGGRVAELRDGACGAF</sequence>
<keyword evidence="2" id="KW-1185">Reference proteome</keyword>
<reference evidence="1" key="1">
    <citation type="submission" date="2021-03" db="EMBL/GenBank/DDBJ databases">
        <authorList>
            <person name="Tagirdzhanova G."/>
        </authorList>
    </citation>
    <scope>NUCLEOTIDE SEQUENCE</scope>
</reference>
<organism evidence="1 2">
    <name type="scientific">Imshaugia aleurites</name>
    <dbReference type="NCBI Taxonomy" id="172621"/>
    <lineage>
        <taxon>Eukaryota</taxon>
        <taxon>Fungi</taxon>
        <taxon>Dikarya</taxon>
        <taxon>Ascomycota</taxon>
        <taxon>Pezizomycotina</taxon>
        <taxon>Lecanoromycetes</taxon>
        <taxon>OSLEUM clade</taxon>
        <taxon>Lecanoromycetidae</taxon>
        <taxon>Lecanorales</taxon>
        <taxon>Lecanorineae</taxon>
        <taxon>Parmeliaceae</taxon>
        <taxon>Imshaugia</taxon>
    </lineage>
</organism>
<protein>
    <submittedName>
        <fullName evidence="1">Uncharacterized protein</fullName>
    </submittedName>
</protein>
<dbReference type="EMBL" id="CAJPDT010000047">
    <property type="protein sequence ID" value="CAF9927559.1"/>
    <property type="molecule type" value="Genomic_DNA"/>
</dbReference>
<dbReference type="OrthoDB" id="10391882at2759"/>
<gene>
    <name evidence="1" type="ORF">IMSHALPRED_007237</name>
</gene>
<evidence type="ECO:0000313" key="2">
    <source>
        <dbReference type="Proteomes" id="UP000664534"/>
    </source>
</evidence>
<comment type="caution">
    <text evidence="1">The sequence shown here is derived from an EMBL/GenBank/DDBJ whole genome shotgun (WGS) entry which is preliminary data.</text>
</comment>
<accession>A0A8H3FN42</accession>